<evidence type="ECO:0000313" key="3">
    <source>
        <dbReference type="Proteomes" id="UP001142610"/>
    </source>
</evidence>
<dbReference type="Proteomes" id="UP001142610">
    <property type="component" value="Unassembled WGS sequence"/>
</dbReference>
<evidence type="ECO:0000256" key="1">
    <source>
        <dbReference type="SAM" id="Phobius"/>
    </source>
</evidence>
<organism evidence="2 3">
    <name type="scientific">Parvularcula maris</name>
    <dbReference type="NCBI Taxonomy" id="2965077"/>
    <lineage>
        <taxon>Bacteria</taxon>
        <taxon>Pseudomonadati</taxon>
        <taxon>Pseudomonadota</taxon>
        <taxon>Alphaproteobacteria</taxon>
        <taxon>Parvularculales</taxon>
        <taxon>Parvularculaceae</taxon>
        <taxon>Parvularcula</taxon>
    </lineage>
</organism>
<keyword evidence="3" id="KW-1185">Reference proteome</keyword>
<keyword evidence="1" id="KW-1133">Transmembrane helix</keyword>
<reference evidence="2" key="1">
    <citation type="submission" date="2022-07" db="EMBL/GenBank/DDBJ databases">
        <title>Parvularcula maris sp. nov., an algicidal bacterium isolated from seawater.</title>
        <authorList>
            <person name="Li F."/>
        </authorList>
    </citation>
    <scope>NUCLEOTIDE SEQUENCE</scope>
    <source>
        <strain evidence="2">BGMRC 0090</strain>
    </source>
</reference>
<protein>
    <submittedName>
        <fullName evidence="2">Uncharacterized protein</fullName>
    </submittedName>
</protein>
<keyword evidence="1" id="KW-0472">Membrane</keyword>
<dbReference type="AlphaFoldDB" id="A0A9X2RL08"/>
<feature type="transmembrane region" description="Helical" evidence="1">
    <location>
        <begin position="31"/>
        <end position="52"/>
    </location>
</feature>
<accession>A0A9X2RL08</accession>
<keyword evidence="1" id="KW-0812">Transmembrane</keyword>
<evidence type="ECO:0000313" key="2">
    <source>
        <dbReference type="EMBL" id="MCQ8186348.1"/>
    </source>
</evidence>
<gene>
    <name evidence="2" type="ORF">NOG11_13250</name>
</gene>
<dbReference type="RefSeq" id="WP_256620259.1">
    <property type="nucleotide sequence ID" value="NZ_JANIBC010000017.1"/>
</dbReference>
<dbReference type="EMBL" id="JANIBC010000017">
    <property type="protein sequence ID" value="MCQ8186348.1"/>
    <property type="molecule type" value="Genomic_DNA"/>
</dbReference>
<sequence>MRPFNDAQKSLNAKAARTQTLFRIETLLGKLPSVALSLVLLGLAAAIPAALLTKKEVETVTPAYLEVDVSGEPGRLASYRREAALPN</sequence>
<proteinExistence type="predicted"/>
<comment type="caution">
    <text evidence="2">The sequence shown here is derived from an EMBL/GenBank/DDBJ whole genome shotgun (WGS) entry which is preliminary data.</text>
</comment>
<name>A0A9X2RL08_9PROT</name>